<protein>
    <submittedName>
        <fullName evidence="3">Universal stress protein UspA</fullName>
    </submittedName>
</protein>
<evidence type="ECO:0000313" key="3">
    <source>
        <dbReference type="EMBL" id="GGM78244.1"/>
    </source>
</evidence>
<sequence>MKILIAFDNSSASRQALLFSLKFRPVVEEYIVAYVMPQIVGAAPTFDAYVPATVYERQEQNAETILDSARELVKDSGINLTLVKIDAAGDQVARALYRNALERGADLIITGTRKLTGLSRVLLGSVSSELIKVSRIPVLVVPPPPE</sequence>
<keyword evidence="4" id="KW-1185">Reference proteome</keyword>
<dbReference type="AlphaFoldDB" id="A0AA37BSE3"/>
<evidence type="ECO:0000313" key="4">
    <source>
        <dbReference type="Proteomes" id="UP000632195"/>
    </source>
</evidence>
<dbReference type="Gene3D" id="3.40.50.620">
    <property type="entry name" value="HUPs"/>
    <property type="match status" value="1"/>
</dbReference>
<reference evidence="3" key="2">
    <citation type="submission" date="2022-09" db="EMBL/GenBank/DDBJ databases">
        <authorList>
            <person name="Sun Q."/>
            <person name="Ohkuma M."/>
        </authorList>
    </citation>
    <scope>NUCLEOTIDE SEQUENCE</scope>
    <source>
        <strain evidence="3">JCM 13583</strain>
    </source>
</reference>
<feature type="domain" description="UspA" evidence="2">
    <location>
        <begin position="2"/>
        <end position="142"/>
    </location>
</feature>
<name>A0AA37BSE3_9ARCH</name>
<dbReference type="PANTHER" id="PTHR46268">
    <property type="entry name" value="STRESS RESPONSE PROTEIN NHAX"/>
    <property type="match status" value="1"/>
</dbReference>
<comment type="caution">
    <text evidence="3">The sequence shown here is derived from an EMBL/GenBank/DDBJ whole genome shotgun (WGS) entry which is preliminary data.</text>
</comment>
<dbReference type="EMBL" id="BMNY01000003">
    <property type="protein sequence ID" value="GGM78244.1"/>
    <property type="molecule type" value="Genomic_DNA"/>
</dbReference>
<dbReference type="RefSeq" id="WP_188681681.1">
    <property type="nucleotide sequence ID" value="NZ_BMNY01000003.1"/>
</dbReference>
<accession>A0AA37BSE3</accession>
<dbReference type="InterPro" id="IPR006015">
    <property type="entry name" value="Universal_stress_UspA"/>
</dbReference>
<reference evidence="3" key="1">
    <citation type="journal article" date="2014" name="Int. J. Syst. Evol. Microbiol.">
        <title>Complete genome sequence of Corynebacterium casei LMG S-19264T (=DSM 44701T), isolated from a smear-ripened cheese.</title>
        <authorList>
            <consortium name="US DOE Joint Genome Institute (JGI-PGF)"/>
            <person name="Walter F."/>
            <person name="Albersmeier A."/>
            <person name="Kalinowski J."/>
            <person name="Ruckert C."/>
        </authorList>
    </citation>
    <scope>NUCLEOTIDE SEQUENCE</scope>
    <source>
        <strain evidence="3">JCM 13583</strain>
    </source>
</reference>
<comment type="similarity">
    <text evidence="1">Belongs to the universal stress protein A family.</text>
</comment>
<dbReference type="Proteomes" id="UP000632195">
    <property type="component" value="Unassembled WGS sequence"/>
</dbReference>
<dbReference type="CDD" id="cd00293">
    <property type="entry name" value="USP-like"/>
    <property type="match status" value="1"/>
</dbReference>
<gene>
    <name evidence="3" type="ORF">GCM10007108_15490</name>
</gene>
<dbReference type="InterPro" id="IPR006016">
    <property type="entry name" value="UspA"/>
</dbReference>
<proteinExistence type="inferred from homology"/>
<dbReference type="SUPFAM" id="SSF52402">
    <property type="entry name" value="Adenine nucleotide alpha hydrolases-like"/>
    <property type="match status" value="1"/>
</dbReference>
<dbReference type="Pfam" id="PF00582">
    <property type="entry name" value="Usp"/>
    <property type="match status" value="1"/>
</dbReference>
<dbReference type="InterPro" id="IPR014729">
    <property type="entry name" value="Rossmann-like_a/b/a_fold"/>
</dbReference>
<organism evidence="3 4">
    <name type="scientific">Thermogymnomonas acidicola</name>
    <dbReference type="NCBI Taxonomy" id="399579"/>
    <lineage>
        <taxon>Archaea</taxon>
        <taxon>Methanobacteriati</taxon>
        <taxon>Thermoplasmatota</taxon>
        <taxon>Thermoplasmata</taxon>
        <taxon>Thermoplasmatales</taxon>
        <taxon>Thermogymnomonas</taxon>
    </lineage>
</organism>
<evidence type="ECO:0000256" key="1">
    <source>
        <dbReference type="ARBA" id="ARBA00008791"/>
    </source>
</evidence>
<dbReference type="PRINTS" id="PR01438">
    <property type="entry name" value="UNVRSLSTRESS"/>
</dbReference>
<dbReference type="PANTHER" id="PTHR46268:SF6">
    <property type="entry name" value="UNIVERSAL STRESS PROTEIN UP12"/>
    <property type="match status" value="1"/>
</dbReference>
<evidence type="ECO:0000259" key="2">
    <source>
        <dbReference type="Pfam" id="PF00582"/>
    </source>
</evidence>